<dbReference type="SUPFAM" id="SSF52540">
    <property type="entry name" value="P-loop containing nucleoside triphosphate hydrolases"/>
    <property type="match status" value="1"/>
</dbReference>
<gene>
    <name evidence="9" type="ORF">HNR12_003621</name>
</gene>
<dbReference type="InterPro" id="IPR010488">
    <property type="entry name" value="Zeta_toxin_domain"/>
</dbReference>
<accession>A0A853BR58</accession>
<dbReference type="Pfam" id="PF06414">
    <property type="entry name" value="Zeta_toxin"/>
    <property type="match status" value="1"/>
</dbReference>
<sequence length="410" mass="44859">MTADPSGYEVHEATLRELFDDHIRDFVFDAAAPTHGNAPTVVMLGGQLGAGKSHALASVLERHGGSLTPFSPDDLRAFHPLFDDIMREHPHELVPLTAQAVRSWSQMVHEHAHERGYGLVIEGSFGRPPARLKVVDQLARRPASGVHPGFRAEVVAIAVNEYRSRLDMVGRYLTMPTGLGRWSEAPGHDRTYRMVPQTVEALEANPHVERVIVTDRVGTVHYDNARGADGAWRSPPRAAHVLREARSEGRVPFDQAEATRWLSAYWAYNRQLLERGELNAVTAETMLVLHADADKVAPIAYVGQTAALARHERWQGVQKAVLLAGSHGVDNALLPPTPEAFLTAEATKQQQFAEAMAQADPHTPSEEEEAAREAVRRARQGLVPPSAGTDSAPPRARTDSGPGTEPSLER</sequence>
<name>A0A853BR58_9ACTN</name>
<dbReference type="AlphaFoldDB" id="A0A853BR58"/>
<evidence type="ECO:0000256" key="7">
    <source>
        <dbReference type="SAM" id="MobiDB-lite"/>
    </source>
</evidence>
<evidence type="ECO:0000256" key="2">
    <source>
        <dbReference type="ARBA" id="ARBA00011963"/>
    </source>
</evidence>
<evidence type="ECO:0000256" key="3">
    <source>
        <dbReference type="ARBA" id="ARBA00022741"/>
    </source>
</evidence>
<dbReference type="GO" id="GO:0005524">
    <property type="term" value="F:ATP binding"/>
    <property type="evidence" value="ECO:0007669"/>
    <property type="project" value="UniProtKB-KW"/>
</dbReference>
<evidence type="ECO:0000256" key="5">
    <source>
        <dbReference type="ARBA" id="ARBA00032897"/>
    </source>
</evidence>
<dbReference type="RefSeq" id="WP_179768710.1">
    <property type="nucleotide sequence ID" value="NZ_JACCFO010000001.1"/>
</dbReference>
<dbReference type="GO" id="GO:0016301">
    <property type="term" value="F:kinase activity"/>
    <property type="evidence" value="ECO:0007669"/>
    <property type="project" value="InterPro"/>
</dbReference>
<feature type="region of interest" description="Disordered" evidence="7">
    <location>
        <begin position="351"/>
        <end position="410"/>
    </location>
</feature>
<dbReference type="InterPro" id="IPR027417">
    <property type="entry name" value="P-loop_NTPase"/>
</dbReference>
<organism evidence="9 10">
    <name type="scientific">Streptomonospora nanhaiensis</name>
    <dbReference type="NCBI Taxonomy" id="1323731"/>
    <lineage>
        <taxon>Bacteria</taxon>
        <taxon>Bacillati</taxon>
        <taxon>Actinomycetota</taxon>
        <taxon>Actinomycetes</taxon>
        <taxon>Streptosporangiales</taxon>
        <taxon>Nocardiopsidaceae</taxon>
        <taxon>Streptomonospora</taxon>
    </lineage>
</organism>
<keyword evidence="4" id="KW-0067">ATP-binding</keyword>
<dbReference type="EMBL" id="JACCFO010000001">
    <property type="protein sequence ID" value="NYI97344.1"/>
    <property type="molecule type" value="Genomic_DNA"/>
</dbReference>
<dbReference type="EC" id="2.7.1.176" evidence="2"/>
<evidence type="ECO:0000313" key="9">
    <source>
        <dbReference type="EMBL" id="NYI97344.1"/>
    </source>
</evidence>
<feature type="domain" description="Zeta toxin" evidence="8">
    <location>
        <begin position="33"/>
        <end position="225"/>
    </location>
</feature>
<proteinExistence type="inferred from homology"/>
<keyword evidence="10" id="KW-1185">Reference proteome</keyword>
<evidence type="ECO:0000256" key="6">
    <source>
        <dbReference type="ARBA" id="ARBA00048178"/>
    </source>
</evidence>
<reference evidence="9 10" key="1">
    <citation type="submission" date="2020-07" db="EMBL/GenBank/DDBJ databases">
        <title>Sequencing the genomes of 1000 actinobacteria strains.</title>
        <authorList>
            <person name="Klenk H.-P."/>
        </authorList>
    </citation>
    <scope>NUCLEOTIDE SEQUENCE [LARGE SCALE GENOMIC DNA]</scope>
    <source>
        <strain evidence="9 10">DSM 45927</strain>
    </source>
</reference>
<evidence type="ECO:0000259" key="8">
    <source>
        <dbReference type="Pfam" id="PF06414"/>
    </source>
</evidence>
<dbReference type="Gene3D" id="3.40.50.300">
    <property type="entry name" value="P-loop containing nucleotide triphosphate hydrolases"/>
    <property type="match status" value="1"/>
</dbReference>
<protein>
    <recommendedName>
        <fullName evidence="5">UDP-N-acetylglucosamine kinase</fullName>
        <ecNumber evidence="2">2.7.1.176</ecNumber>
    </recommendedName>
    <alternativeName>
        <fullName evidence="5">UDP-N-acetylglucosamine kinase</fullName>
    </alternativeName>
</protein>
<comment type="catalytic activity">
    <reaction evidence="6">
        <text>UDP-N-acetyl-alpha-D-glucosamine + ATP = UDP-N-acetyl-alpha-D-glucosamine 3'-phosphate + ADP + H(+)</text>
        <dbReference type="Rhea" id="RHEA:32671"/>
        <dbReference type="ChEBI" id="CHEBI:15378"/>
        <dbReference type="ChEBI" id="CHEBI:30616"/>
        <dbReference type="ChEBI" id="CHEBI:57705"/>
        <dbReference type="ChEBI" id="CHEBI:64353"/>
        <dbReference type="ChEBI" id="CHEBI:456216"/>
        <dbReference type="EC" id="2.7.1.176"/>
    </reaction>
</comment>
<comment type="similarity">
    <text evidence="1">Belongs to the zeta toxin family.</text>
</comment>
<evidence type="ECO:0000256" key="4">
    <source>
        <dbReference type="ARBA" id="ARBA00022840"/>
    </source>
</evidence>
<keyword evidence="3" id="KW-0547">Nucleotide-binding</keyword>
<evidence type="ECO:0000313" key="10">
    <source>
        <dbReference type="Proteomes" id="UP000575985"/>
    </source>
</evidence>
<evidence type="ECO:0000256" key="1">
    <source>
        <dbReference type="ARBA" id="ARBA00009104"/>
    </source>
</evidence>
<comment type="caution">
    <text evidence="9">The sequence shown here is derived from an EMBL/GenBank/DDBJ whole genome shotgun (WGS) entry which is preliminary data.</text>
</comment>
<dbReference type="Proteomes" id="UP000575985">
    <property type="component" value="Unassembled WGS sequence"/>
</dbReference>